<dbReference type="InterPro" id="IPR044925">
    <property type="entry name" value="His-Me_finger_sf"/>
</dbReference>
<evidence type="ECO:0000313" key="5">
    <source>
        <dbReference type="RefSeq" id="XP_015521455.2"/>
    </source>
</evidence>
<accession>A0A6J0C4S0</accession>
<dbReference type="OrthoDB" id="9943677at2759"/>
<evidence type="ECO:0000256" key="2">
    <source>
        <dbReference type="PROSITE-ProRule" id="PRU00447"/>
    </source>
</evidence>
<dbReference type="InParanoid" id="A0A6J0C4S0"/>
<dbReference type="GeneID" id="107225485"/>
<dbReference type="InterPro" id="IPR039729">
    <property type="entry name" value="DFF40"/>
</dbReference>
<sequence length="457" mass="53156">MSVIVDRLRRVMKGEDSRPVNDEKEIKGYRVTNADRTRRFGVACKDFQELKSKACAKFNILNPDERDRVTICLVDGSVIDDEYFQSVEPQTTLILQRHGEKFLSDADILYNTLRQVNLEFITTGDAISRFLTENLKSKIAVLNKALNKNDEKTRLSSREDHPDWFKNLETTATTKEAYMHRRCQDRIRCYLYKTIDQIKTSDVYSKNESARRRLLHVMTYFKLQLKEDHCFGFYFDRSYARGVKNRLEIGRSIGEKEEEEAEKPANLSSDEADFSASVFSCHHFHCPCKIGAVSAGFWSPWNSNRFLAEFFPEENDTDETDARRISPVKKTTANDKSADLCPYEIGKNDETVPRFALCNSDGEFRCDGVWSADRCAYADRHTINPYRSYEELVLFSTWNFDHRIERSRTLIPNLLRASEEKAISREDLVHLYENIFTVKNLRLVHIVCHDKGAHRVQ</sequence>
<dbReference type="RefSeq" id="XP_015521455.2">
    <property type="nucleotide sequence ID" value="XM_015665969.2"/>
</dbReference>
<organism evidence="5">
    <name type="scientific">Neodiprion lecontei</name>
    <name type="common">Redheaded pine sawfly</name>
    <dbReference type="NCBI Taxonomy" id="441921"/>
    <lineage>
        <taxon>Eukaryota</taxon>
        <taxon>Metazoa</taxon>
        <taxon>Ecdysozoa</taxon>
        <taxon>Arthropoda</taxon>
        <taxon>Hexapoda</taxon>
        <taxon>Insecta</taxon>
        <taxon>Pterygota</taxon>
        <taxon>Neoptera</taxon>
        <taxon>Endopterygota</taxon>
        <taxon>Hymenoptera</taxon>
        <taxon>Tenthredinoidea</taxon>
        <taxon>Diprionidae</taxon>
        <taxon>Diprioninae</taxon>
        <taxon>Neodiprion</taxon>
    </lineage>
</organism>
<gene>
    <name evidence="5" type="primary">LOC107225485</name>
</gene>
<dbReference type="KEGG" id="nlo:107225485"/>
<dbReference type="InterPro" id="IPR003508">
    <property type="entry name" value="CIDE-N_dom"/>
</dbReference>
<dbReference type="PANTHER" id="PTHR13067:SF2">
    <property type="entry name" value="CASPASE-ACTIVATED DNASE"/>
    <property type="match status" value="1"/>
</dbReference>
<evidence type="ECO:0000259" key="3">
    <source>
        <dbReference type="PROSITE" id="PS51135"/>
    </source>
</evidence>
<dbReference type="GO" id="GO:0005737">
    <property type="term" value="C:cytoplasm"/>
    <property type="evidence" value="ECO:0007669"/>
    <property type="project" value="InterPro"/>
</dbReference>
<dbReference type="SMART" id="SM00266">
    <property type="entry name" value="CAD"/>
    <property type="match status" value="1"/>
</dbReference>
<dbReference type="Pfam" id="PF09230">
    <property type="entry name" value="DFF40"/>
    <property type="match status" value="1"/>
</dbReference>
<dbReference type="FunCoup" id="A0A6J0C4S0">
    <property type="interactions" value="192"/>
</dbReference>
<keyword evidence="4" id="KW-1185">Reference proteome</keyword>
<dbReference type="Gene3D" id="3.10.20.10">
    <property type="match status" value="1"/>
</dbReference>
<dbReference type="GO" id="GO:0016787">
    <property type="term" value="F:hydrolase activity"/>
    <property type="evidence" value="ECO:0007669"/>
    <property type="project" value="InterPro"/>
</dbReference>
<dbReference type="Proteomes" id="UP000829291">
    <property type="component" value="Chromosome 4"/>
</dbReference>
<name>A0A6J0C4S0_NEOLC</name>
<protein>
    <submittedName>
        <fullName evidence="5">DNAation factor subunit beta</fullName>
    </submittedName>
</protein>
<evidence type="ECO:0000256" key="1">
    <source>
        <dbReference type="ARBA" id="ARBA00022703"/>
    </source>
</evidence>
<dbReference type="Pfam" id="PF02017">
    <property type="entry name" value="CIDE-N"/>
    <property type="match status" value="1"/>
</dbReference>
<feature type="domain" description="CIDE-N" evidence="3">
    <location>
        <begin position="25"/>
        <end position="104"/>
    </location>
</feature>
<keyword evidence="1 2" id="KW-0053">Apoptosis</keyword>
<dbReference type="SUPFAM" id="SSF54277">
    <property type="entry name" value="CAD &amp; PB1 domains"/>
    <property type="match status" value="1"/>
</dbReference>
<dbReference type="GO" id="GO:0005634">
    <property type="term" value="C:nucleus"/>
    <property type="evidence" value="ECO:0007669"/>
    <property type="project" value="InterPro"/>
</dbReference>
<dbReference type="GO" id="GO:0004520">
    <property type="term" value="F:DNA endonuclease activity"/>
    <property type="evidence" value="ECO:0007669"/>
    <property type="project" value="InterPro"/>
</dbReference>
<dbReference type="PANTHER" id="PTHR13067">
    <property type="entry name" value="CASPASE-ACTIVATED DNASE"/>
    <property type="match status" value="1"/>
</dbReference>
<proteinExistence type="predicted"/>
<dbReference type="GO" id="GO:0006309">
    <property type="term" value="P:apoptotic DNA fragmentation"/>
    <property type="evidence" value="ECO:0007669"/>
    <property type="project" value="InterPro"/>
</dbReference>
<dbReference type="InterPro" id="IPR015311">
    <property type="entry name" value="DFF40_C"/>
</dbReference>
<dbReference type="AlphaFoldDB" id="A0A6J0C4S0"/>
<dbReference type="PROSITE" id="PS51135">
    <property type="entry name" value="CIDE_N"/>
    <property type="match status" value="1"/>
</dbReference>
<dbReference type="SUPFAM" id="SSF54060">
    <property type="entry name" value="His-Me finger endonucleases"/>
    <property type="match status" value="1"/>
</dbReference>
<evidence type="ECO:0000313" key="4">
    <source>
        <dbReference type="Proteomes" id="UP000829291"/>
    </source>
</evidence>
<reference evidence="5" key="1">
    <citation type="submission" date="2025-08" db="UniProtKB">
        <authorList>
            <consortium name="RefSeq"/>
        </authorList>
    </citation>
    <scope>IDENTIFICATION</scope>
    <source>
        <tissue evidence="5">Thorax and Abdomen</tissue>
    </source>
</reference>